<dbReference type="Proteomes" id="UP000507222">
    <property type="component" value="Unassembled WGS sequence"/>
</dbReference>
<organism evidence="8 10">
    <name type="scientific">Prunus armeniaca</name>
    <name type="common">Apricot</name>
    <name type="synonym">Armeniaca vulgaris</name>
    <dbReference type="NCBI Taxonomy" id="36596"/>
    <lineage>
        <taxon>Eukaryota</taxon>
        <taxon>Viridiplantae</taxon>
        <taxon>Streptophyta</taxon>
        <taxon>Embryophyta</taxon>
        <taxon>Tracheophyta</taxon>
        <taxon>Spermatophyta</taxon>
        <taxon>Magnoliopsida</taxon>
        <taxon>eudicotyledons</taxon>
        <taxon>Gunneridae</taxon>
        <taxon>Pentapetalae</taxon>
        <taxon>rosids</taxon>
        <taxon>fabids</taxon>
        <taxon>Rosales</taxon>
        <taxon>Rosaceae</taxon>
        <taxon>Amygdaloideae</taxon>
        <taxon>Amygdaleae</taxon>
        <taxon>Prunus</taxon>
    </lineage>
</organism>
<gene>
    <name evidence="7" type="ORF">CURHAP_LOCUS45934</name>
    <name evidence="8" type="ORF">ORAREDHAP_LOCUS45282</name>
</gene>
<keyword evidence="5" id="KW-0067">ATP-binding</keyword>
<accession>A0A6J5Y2V2</accession>
<dbReference type="OrthoDB" id="10253115at2759"/>
<dbReference type="PANTHER" id="PTHR43859">
    <property type="entry name" value="ACYL-ACTIVATING ENZYME"/>
    <property type="match status" value="1"/>
</dbReference>
<proteinExistence type="inferred from homology"/>
<evidence type="ECO:0000313" key="7">
    <source>
        <dbReference type="EMBL" id="CAB4287912.1"/>
    </source>
</evidence>
<protein>
    <recommendedName>
        <fullName evidence="6">AMP-dependent synthetase/ligase domain-containing protein</fullName>
    </recommendedName>
</protein>
<feature type="domain" description="AMP-dependent synthetase/ligase" evidence="6">
    <location>
        <begin position="22"/>
        <end position="70"/>
    </location>
</feature>
<evidence type="ECO:0000313" key="10">
    <source>
        <dbReference type="Proteomes" id="UP000507245"/>
    </source>
</evidence>
<evidence type="ECO:0000259" key="6">
    <source>
        <dbReference type="Pfam" id="PF00501"/>
    </source>
</evidence>
<dbReference type="SUPFAM" id="SSF56801">
    <property type="entry name" value="Acetyl-CoA synthetase-like"/>
    <property type="match status" value="1"/>
</dbReference>
<evidence type="ECO:0000256" key="4">
    <source>
        <dbReference type="ARBA" id="ARBA00022741"/>
    </source>
</evidence>
<comment type="subcellular location">
    <subcellularLocation>
        <location evidence="1">Cytoplasm</location>
        <location evidence="1">Cytosol</location>
    </subcellularLocation>
</comment>
<dbReference type="GO" id="GO:0016874">
    <property type="term" value="F:ligase activity"/>
    <property type="evidence" value="ECO:0007669"/>
    <property type="project" value="UniProtKB-KW"/>
</dbReference>
<evidence type="ECO:0000256" key="2">
    <source>
        <dbReference type="ARBA" id="ARBA00006432"/>
    </source>
</evidence>
<evidence type="ECO:0000313" key="9">
    <source>
        <dbReference type="Proteomes" id="UP000507222"/>
    </source>
</evidence>
<evidence type="ECO:0000256" key="5">
    <source>
        <dbReference type="ARBA" id="ARBA00022840"/>
    </source>
</evidence>
<dbReference type="InterPro" id="IPR000873">
    <property type="entry name" value="AMP-dep_synth/lig_dom"/>
</dbReference>
<dbReference type="AlphaFoldDB" id="A0A6J5Y2V2"/>
<dbReference type="Proteomes" id="UP000507245">
    <property type="component" value="Unassembled WGS sequence"/>
</dbReference>
<dbReference type="EMBL" id="CAEKKB010000007">
    <property type="protein sequence ID" value="CAB4318285.1"/>
    <property type="molecule type" value="Genomic_DNA"/>
</dbReference>
<dbReference type="Pfam" id="PF00501">
    <property type="entry name" value="AMP-binding"/>
    <property type="match status" value="1"/>
</dbReference>
<keyword evidence="4" id="KW-0547">Nucleotide-binding</keyword>
<evidence type="ECO:0000256" key="1">
    <source>
        <dbReference type="ARBA" id="ARBA00004514"/>
    </source>
</evidence>
<evidence type="ECO:0000256" key="3">
    <source>
        <dbReference type="ARBA" id="ARBA00022598"/>
    </source>
</evidence>
<reference evidence="10" key="1">
    <citation type="journal article" date="2020" name="Genome Biol.">
        <title>Gamete binning: chromosome-level and haplotype-resolved genome assembly enabled by high-throughput single-cell sequencing of gamete genomes.</title>
        <authorList>
            <person name="Campoy J.A."/>
            <person name="Sun H."/>
            <person name="Goel M."/>
            <person name="Jiao W.-B."/>
            <person name="Folz-Donahue K."/>
            <person name="Wang N."/>
            <person name="Rubio M."/>
            <person name="Liu C."/>
            <person name="Kukat C."/>
            <person name="Ruiz D."/>
            <person name="Huettel B."/>
            <person name="Schneeberger K."/>
        </authorList>
    </citation>
    <scope>NUCLEOTIDE SEQUENCE [LARGE SCALE GENOMIC DNA]</scope>
    <source>
        <strain evidence="10">cv. Rojo Pasion</strain>
    </source>
</reference>
<reference evidence="8 9" key="2">
    <citation type="submission" date="2020-05" db="EMBL/GenBank/DDBJ databases">
        <authorList>
            <person name="Campoy J."/>
            <person name="Schneeberger K."/>
            <person name="Spophaly S."/>
        </authorList>
    </citation>
    <scope>NUCLEOTIDE SEQUENCE [LARGE SCALE GENOMIC DNA]</scope>
    <source>
        <strain evidence="8">PruArmRojPasFocal</strain>
    </source>
</reference>
<comment type="similarity">
    <text evidence="2">Belongs to the ATP-dependent AMP-binding enzyme family.</text>
</comment>
<name>A0A6J5Y2V2_PRUAR</name>
<dbReference type="GO" id="GO:0005524">
    <property type="term" value="F:ATP binding"/>
    <property type="evidence" value="ECO:0007669"/>
    <property type="project" value="UniProtKB-KW"/>
</dbReference>
<dbReference type="EMBL" id="CAEKDK010000007">
    <property type="protein sequence ID" value="CAB4287912.1"/>
    <property type="molecule type" value="Genomic_DNA"/>
</dbReference>
<dbReference type="GO" id="GO:0005829">
    <property type="term" value="C:cytosol"/>
    <property type="evidence" value="ECO:0007669"/>
    <property type="project" value="UniProtKB-SubCell"/>
</dbReference>
<dbReference type="Gene3D" id="3.40.50.980">
    <property type="match status" value="1"/>
</dbReference>
<sequence length="72" mass="8044">MSKGCLVQCSANYMPLSPISFLERAAVVYGDKVSIVYGGQRFSWKETHQRCFKVASAFVHLGISRHDVVSSY</sequence>
<keyword evidence="3" id="KW-0436">Ligase</keyword>
<dbReference type="PANTHER" id="PTHR43859:SF11">
    <property type="entry name" value="4-COUMARATE--COA LIGASE"/>
    <property type="match status" value="1"/>
</dbReference>
<evidence type="ECO:0000313" key="8">
    <source>
        <dbReference type="EMBL" id="CAB4318285.1"/>
    </source>
</evidence>
<keyword evidence="10" id="KW-1185">Reference proteome</keyword>